<evidence type="ECO:0000256" key="3">
    <source>
        <dbReference type="ARBA" id="ARBA00061308"/>
    </source>
</evidence>
<dbReference type="SUPFAM" id="SSF48371">
    <property type="entry name" value="ARM repeat"/>
    <property type="match status" value="2"/>
</dbReference>
<dbReference type="GO" id="GO:0006974">
    <property type="term" value="P:DNA damage response"/>
    <property type="evidence" value="ECO:0007669"/>
    <property type="project" value="InterPro"/>
</dbReference>
<dbReference type="AlphaFoldDB" id="A0A8S9XFI1"/>
<comment type="subcellular location">
    <subcellularLocation>
        <location evidence="1">Cytoplasm</location>
    </subcellularLocation>
</comment>
<sequence>MDDGNGTPILQSQPKDDCKIFYGLQEKEKECYGKLIAVLIKIVRPNFQTSDDTVLTKLFDFILTQGKLSSKDREILIQILGEWLRRSIKHWSVLPEKSKVLALKIAGYVASSPAGYSKCASTGTLAFLLSRFQDTPLNSNADAQGFICFLESLISNNEGSRIILDSGVWKNIVNMALTSTSIYCVRQSTKLLADTLIAADTETSHNIFKEITQICARSPPNSPSEGNQNFPPTSQDLIISTLNACRTMILHLMEKGQPVGRIDDLVKSTDITKYSWELLKNEKRKRVVEAANRLLCAINSLLLYKFKDEKCSIPFESSNLIMDVILEHLHVLMKSFLLNEVADACVEYYILIQKFGVTVAPENHYDSQGKMITDVPFCIHNLLLLFQAFPMMMCLKVRDQHSMVDILNEYIDNLYKISNTNVLRLCYIYRDILQTYGEKVCILSVYVLRKFMHTCPIMRKEQAVIVFQGMVYVLTEFIVKPEESGDGGLTCRTFTVEGEEFIAKYPSFLSATLNCIHCYIKKFDFSWRDSLESLNLMSLLQKLLDAKSITRQITVETLKAIDIVLQKFMPPNLALLVDTIKDCSIQDFGAQLFRLLHHEDWAVRDSALEVVRTISYLSGSRFPAFQTLLLECKLPEVVVSMIDTDPEYFVRATSLSCLHELVKVRNIRQTLLEKNIVGKLLLILTNETEGIVRVGAAKCVTELHSRKILCSNNLGVVYDVMSHSARNDLHWEVKVECLEFWRSVLCISVHDQGMTDGSFPEFVYSKEQKKIIKLTPMEISQRLSKTLKMLGDIGCLHVLYDAFYNDPDLAVQKKASNLLKNVIYVIRRWKVNTYEESKNCRYSDYTPPDGETNLWDFPSWETMDLIFMNRASEDVIEQIVSQTDAELLRGMADVSIEVRKTLPHIERVVMSDIEFVRKMRNVNVDKVLEGREEWICDASQKTTSLLDDILLFMNEDATMKGSLDRNALDCY</sequence>
<evidence type="ECO:0000256" key="2">
    <source>
        <dbReference type="ARBA" id="ARBA00022490"/>
    </source>
</evidence>
<evidence type="ECO:0000256" key="1">
    <source>
        <dbReference type="ARBA" id="ARBA00004496"/>
    </source>
</evidence>
<dbReference type="InterPro" id="IPR038904">
    <property type="entry name" value="BRAT1"/>
</dbReference>
<dbReference type="GO" id="GO:0005634">
    <property type="term" value="C:nucleus"/>
    <property type="evidence" value="ECO:0007669"/>
    <property type="project" value="TreeGrafter"/>
</dbReference>
<dbReference type="Proteomes" id="UP000466442">
    <property type="component" value="Unassembled WGS sequence"/>
</dbReference>
<dbReference type="InterPro" id="IPR016024">
    <property type="entry name" value="ARM-type_fold"/>
</dbReference>
<comment type="similarity">
    <text evidence="3">Belongs to the BRAT1 family.</text>
</comment>
<gene>
    <name evidence="4" type="ORF">GE061_016181</name>
</gene>
<comment type="caution">
    <text evidence="4">The sequence shown here is derived from an EMBL/GenBank/DDBJ whole genome shotgun (WGS) entry which is preliminary data.</text>
</comment>
<name>A0A8S9XFI1_APOLU</name>
<keyword evidence="5" id="KW-1185">Reference proteome</keyword>
<evidence type="ECO:0000313" key="5">
    <source>
        <dbReference type="Proteomes" id="UP000466442"/>
    </source>
</evidence>
<dbReference type="EMBL" id="WIXP02000007">
    <property type="protein sequence ID" value="KAF6207733.1"/>
    <property type="molecule type" value="Genomic_DNA"/>
</dbReference>
<reference evidence="4" key="1">
    <citation type="journal article" date="2021" name="Mol. Ecol. Resour.">
        <title>Apolygus lucorum genome provides insights into omnivorousness and mesophyll feeding.</title>
        <authorList>
            <person name="Liu Y."/>
            <person name="Liu H."/>
            <person name="Wang H."/>
            <person name="Huang T."/>
            <person name="Liu B."/>
            <person name="Yang B."/>
            <person name="Yin L."/>
            <person name="Li B."/>
            <person name="Zhang Y."/>
            <person name="Zhang S."/>
            <person name="Jiang F."/>
            <person name="Zhang X."/>
            <person name="Ren Y."/>
            <person name="Wang B."/>
            <person name="Wang S."/>
            <person name="Lu Y."/>
            <person name="Wu K."/>
            <person name="Fan W."/>
            <person name="Wang G."/>
        </authorList>
    </citation>
    <scope>NUCLEOTIDE SEQUENCE</scope>
    <source>
        <strain evidence="4">12Hb</strain>
    </source>
</reference>
<dbReference type="OrthoDB" id="6602633at2759"/>
<keyword evidence="2" id="KW-0963">Cytoplasm</keyword>
<dbReference type="PANTHER" id="PTHR21331:SF2">
    <property type="entry name" value="BRCA1-ASSOCIATED ATM ACTIVATOR 1"/>
    <property type="match status" value="1"/>
</dbReference>
<accession>A0A8S9XFI1</accession>
<dbReference type="GO" id="GO:0008283">
    <property type="term" value="P:cell population proliferation"/>
    <property type="evidence" value="ECO:0007669"/>
    <property type="project" value="InterPro"/>
</dbReference>
<dbReference type="GO" id="GO:0005737">
    <property type="term" value="C:cytoplasm"/>
    <property type="evidence" value="ECO:0007669"/>
    <property type="project" value="UniProtKB-SubCell"/>
</dbReference>
<proteinExistence type="inferred from homology"/>
<protein>
    <submittedName>
        <fullName evidence="4">Uncharacterized protein</fullName>
    </submittedName>
</protein>
<evidence type="ECO:0000313" key="4">
    <source>
        <dbReference type="EMBL" id="KAF6207733.1"/>
    </source>
</evidence>
<dbReference type="PANTHER" id="PTHR21331">
    <property type="entry name" value="BRCA1-ASSOCIATED ATM ACTIVATOR 1"/>
    <property type="match status" value="1"/>
</dbReference>
<organism evidence="4 5">
    <name type="scientific">Apolygus lucorum</name>
    <name type="common">Small green plant bug</name>
    <name type="synonym">Lygocoris lucorum</name>
    <dbReference type="NCBI Taxonomy" id="248454"/>
    <lineage>
        <taxon>Eukaryota</taxon>
        <taxon>Metazoa</taxon>
        <taxon>Ecdysozoa</taxon>
        <taxon>Arthropoda</taxon>
        <taxon>Hexapoda</taxon>
        <taxon>Insecta</taxon>
        <taxon>Pterygota</taxon>
        <taxon>Neoptera</taxon>
        <taxon>Paraneoptera</taxon>
        <taxon>Hemiptera</taxon>
        <taxon>Heteroptera</taxon>
        <taxon>Panheteroptera</taxon>
        <taxon>Cimicomorpha</taxon>
        <taxon>Miridae</taxon>
        <taxon>Mirini</taxon>
        <taxon>Apolygus</taxon>
    </lineage>
</organism>
<dbReference type="Gene3D" id="1.25.10.10">
    <property type="entry name" value="Leucine-rich Repeat Variant"/>
    <property type="match status" value="1"/>
</dbReference>
<dbReference type="InterPro" id="IPR011989">
    <property type="entry name" value="ARM-like"/>
</dbReference>